<keyword evidence="4" id="KW-1185">Reference proteome</keyword>
<sequence length="338" mass="37070">MKGRRRWLLLGVFVWIVSEGRITYAQHAVGMPETDRAVTQLPLSSSSTNTMLRRGSTNFLPTKEEEEEEQKEVASSSSTTTTPERRRRRNQEQQQQQQQGSLEIISDIDPDELQRCLQRRDLEEVFGLDMGVVCTCITANTVTTDSDNNSNNTTATPISNNNNSTTATTITSSNDTTTVTSTPLPSSSLTGTTTVQIVVRLTCTDDRSRFNTGGVAGQFAFCLPKDEPCDHDVVEDENMPNGTNSSSTTTTTSSTSQQQCCGDRICHLQRKQCVAPPSSTSVRSGQNVRLGQGQNGSHRGNDNDTNNEDHDDDDDDDDDEINRNVGGVWVRGNTIPTP</sequence>
<feature type="compositionally biased region" description="Polar residues" evidence="1">
    <location>
        <begin position="277"/>
        <end position="289"/>
    </location>
</feature>
<name>A0A9K3PDB9_9STRA</name>
<reference evidence="3" key="2">
    <citation type="submission" date="2021-04" db="EMBL/GenBank/DDBJ databases">
        <authorList>
            <person name="Podell S."/>
        </authorList>
    </citation>
    <scope>NUCLEOTIDE SEQUENCE</scope>
    <source>
        <strain evidence="3">Hildebrandi</strain>
    </source>
</reference>
<feature type="signal peptide" evidence="2">
    <location>
        <begin position="1"/>
        <end position="25"/>
    </location>
</feature>
<feature type="region of interest" description="Disordered" evidence="1">
    <location>
        <begin position="143"/>
        <end position="189"/>
    </location>
</feature>
<feature type="compositionally biased region" description="Polar residues" evidence="1">
    <location>
        <begin position="42"/>
        <end position="60"/>
    </location>
</feature>
<feature type="region of interest" description="Disordered" evidence="1">
    <location>
        <begin position="232"/>
        <end position="257"/>
    </location>
</feature>
<feature type="region of interest" description="Disordered" evidence="1">
    <location>
        <begin position="42"/>
        <end position="106"/>
    </location>
</feature>
<comment type="caution">
    <text evidence="3">The sequence shown here is derived from an EMBL/GenBank/DDBJ whole genome shotgun (WGS) entry which is preliminary data.</text>
</comment>
<dbReference type="EMBL" id="JAGRRH010000027">
    <property type="protein sequence ID" value="KAG7340904.1"/>
    <property type="molecule type" value="Genomic_DNA"/>
</dbReference>
<feature type="region of interest" description="Disordered" evidence="1">
    <location>
        <begin position="276"/>
        <end position="338"/>
    </location>
</feature>
<feature type="chain" id="PRO_5039931807" evidence="2">
    <location>
        <begin position="26"/>
        <end position="338"/>
    </location>
</feature>
<evidence type="ECO:0000256" key="2">
    <source>
        <dbReference type="SAM" id="SignalP"/>
    </source>
</evidence>
<gene>
    <name evidence="3" type="ORF">IV203_024447</name>
</gene>
<accession>A0A9K3PDB9</accession>
<dbReference type="Proteomes" id="UP000693970">
    <property type="component" value="Unassembled WGS sequence"/>
</dbReference>
<organism evidence="3 4">
    <name type="scientific">Nitzschia inconspicua</name>
    <dbReference type="NCBI Taxonomy" id="303405"/>
    <lineage>
        <taxon>Eukaryota</taxon>
        <taxon>Sar</taxon>
        <taxon>Stramenopiles</taxon>
        <taxon>Ochrophyta</taxon>
        <taxon>Bacillariophyta</taxon>
        <taxon>Bacillariophyceae</taxon>
        <taxon>Bacillariophycidae</taxon>
        <taxon>Bacillariales</taxon>
        <taxon>Bacillariaceae</taxon>
        <taxon>Nitzschia</taxon>
    </lineage>
</organism>
<keyword evidence="2" id="KW-0732">Signal</keyword>
<feature type="compositionally biased region" description="Low complexity" evidence="1">
    <location>
        <begin position="245"/>
        <end position="256"/>
    </location>
</feature>
<protein>
    <submittedName>
        <fullName evidence="3">Uncharacterized protein</fullName>
    </submittedName>
</protein>
<reference evidence="3" key="1">
    <citation type="journal article" date="2021" name="Sci. Rep.">
        <title>Diploid genomic architecture of Nitzschia inconspicua, an elite biomass production diatom.</title>
        <authorList>
            <person name="Oliver A."/>
            <person name="Podell S."/>
            <person name="Pinowska A."/>
            <person name="Traller J.C."/>
            <person name="Smith S.R."/>
            <person name="McClure R."/>
            <person name="Beliaev A."/>
            <person name="Bohutskyi P."/>
            <person name="Hill E.A."/>
            <person name="Rabines A."/>
            <person name="Zheng H."/>
            <person name="Allen L.Z."/>
            <person name="Kuo A."/>
            <person name="Grigoriev I.V."/>
            <person name="Allen A.E."/>
            <person name="Hazlebeck D."/>
            <person name="Allen E.E."/>
        </authorList>
    </citation>
    <scope>NUCLEOTIDE SEQUENCE</scope>
    <source>
        <strain evidence="3">Hildebrandi</strain>
    </source>
</reference>
<feature type="compositionally biased region" description="Polar residues" evidence="1">
    <location>
        <begin position="73"/>
        <end position="82"/>
    </location>
</feature>
<dbReference type="AlphaFoldDB" id="A0A9K3PDB9"/>
<evidence type="ECO:0000256" key="1">
    <source>
        <dbReference type="SAM" id="MobiDB-lite"/>
    </source>
</evidence>
<evidence type="ECO:0000313" key="3">
    <source>
        <dbReference type="EMBL" id="KAG7340904.1"/>
    </source>
</evidence>
<feature type="compositionally biased region" description="Acidic residues" evidence="1">
    <location>
        <begin position="305"/>
        <end position="320"/>
    </location>
</feature>
<evidence type="ECO:0000313" key="4">
    <source>
        <dbReference type="Proteomes" id="UP000693970"/>
    </source>
</evidence>
<proteinExistence type="predicted"/>